<gene>
    <name evidence="6" type="ORF">SAMN05421863_11106</name>
</gene>
<organism evidence="6 7">
    <name type="scientific">Nitrosomonas communis</name>
    <dbReference type="NCBI Taxonomy" id="44574"/>
    <lineage>
        <taxon>Bacteria</taxon>
        <taxon>Pseudomonadati</taxon>
        <taxon>Pseudomonadota</taxon>
        <taxon>Betaproteobacteria</taxon>
        <taxon>Nitrosomonadales</taxon>
        <taxon>Nitrosomonadaceae</taxon>
        <taxon>Nitrosomonas</taxon>
    </lineage>
</organism>
<keyword evidence="4 5" id="KW-0472">Membrane</keyword>
<comment type="subcellular location">
    <subcellularLocation>
        <location evidence="1">Membrane</location>
        <topology evidence="1">Single-pass membrane protein</topology>
    </subcellularLocation>
</comment>
<evidence type="ECO:0000313" key="7">
    <source>
        <dbReference type="Proteomes" id="UP000183287"/>
    </source>
</evidence>
<protein>
    <recommendedName>
        <fullName evidence="8">Flagellar biosynthesis protein FlgM</fullName>
    </recommendedName>
</protein>
<dbReference type="RefSeq" id="WP_074907235.1">
    <property type="nucleotide sequence ID" value="NZ_FOUB01000110.1"/>
</dbReference>
<dbReference type="Proteomes" id="UP000183287">
    <property type="component" value="Unassembled WGS sequence"/>
</dbReference>
<feature type="transmembrane region" description="Helical" evidence="5">
    <location>
        <begin position="24"/>
        <end position="43"/>
    </location>
</feature>
<dbReference type="EMBL" id="FOUB01000110">
    <property type="protein sequence ID" value="SFN13373.1"/>
    <property type="molecule type" value="Genomic_DNA"/>
</dbReference>
<accession>A0A1I4WJD7</accession>
<dbReference type="AlphaFoldDB" id="A0A1I4WJD7"/>
<evidence type="ECO:0000313" key="6">
    <source>
        <dbReference type="EMBL" id="SFN13373.1"/>
    </source>
</evidence>
<sequence>MRWKTGRRSQNIEDRRGLRISKRAGLGGGSIGIVILILIAMFLDIDPRIIMQGAEILDSGFQSSQTETQPIFAGQEEAREFTSVILADTEDTWKVLFPEQLNKSYKEPTLVLFSGVVQSACGFAQAAMGPFYCPADQKVYIDLDFFDDLKKLGAPGDFARAYVIAHEIGHHIQTLLGISNHVMTLRKSINETQRNALSVRLELQADCFAGVWAHNAHRSRNILESGDVEEGLNAATAIGDDRLQKQSQGYIIPESFTHGSSEQRVRWFKKGLESGKISDCDTFKAKKL</sequence>
<dbReference type="Pfam" id="PF04228">
    <property type="entry name" value="Zn_peptidase"/>
    <property type="match status" value="1"/>
</dbReference>
<proteinExistence type="predicted"/>
<name>A0A1I4WJD7_9PROT</name>
<reference evidence="7" key="1">
    <citation type="submission" date="2016-10" db="EMBL/GenBank/DDBJ databases">
        <authorList>
            <person name="Varghese N."/>
            <person name="Submissions S."/>
        </authorList>
    </citation>
    <scope>NUCLEOTIDE SEQUENCE [LARGE SCALE GENOMIC DNA]</scope>
    <source>
        <strain evidence="7">Nm44</strain>
    </source>
</reference>
<evidence type="ECO:0000256" key="5">
    <source>
        <dbReference type="SAM" id="Phobius"/>
    </source>
</evidence>
<dbReference type="InterPro" id="IPR007343">
    <property type="entry name" value="Uncharacterised_pept_Zn_put"/>
</dbReference>
<dbReference type="PANTHER" id="PTHR30168">
    <property type="entry name" value="PUTATIVE MEMBRANE PROTEIN YPFJ"/>
    <property type="match status" value="1"/>
</dbReference>
<evidence type="ECO:0000256" key="3">
    <source>
        <dbReference type="ARBA" id="ARBA00022989"/>
    </source>
</evidence>
<keyword evidence="3 5" id="KW-1133">Transmembrane helix</keyword>
<evidence type="ECO:0008006" key="8">
    <source>
        <dbReference type="Google" id="ProtNLM"/>
    </source>
</evidence>
<evidence type="ECO:0000256" key="1">
    <source>
        <dbReference type="ARBA" id="ARBA00004167"/>
    </source>
</evidence>
<dbReference type="OrthoDB" id="9774900at2"/>
<keyword evidence="2 5" id="KW-0812">Transmembrane</keyword>
<dbReference type="GO" id="GO:0016020">
    <property type="term" value="C:membrane"/>
    <property type="evidence" value="ECO:0007669"/>
    <property type="project" value="UniProtKB-SubCell"/>
</dbReference>
<evidence type="ECO:0000256" key="2">
    <source>
        <dbReference type="ARBA" id="ARBA00022692"/>
    </source>
</evidence>
<dbReference type="PANTHER" id="PTHR30168:SF0">
    <property type="entry name" value="INNER MEMBRANE PROTEIN"/>
    <property type="match status" value="1"/>
</dbReference>
<keyword evidence="7" id="KW-1185">Reference proteome</keyword>
<evidence type="ECO:0000256" key="4">
    <source>
        <dbReference type="ARBA" id="ARBA00023136"/>
    </source>
</evidence>